<dbReference type="Proteomes" id="UP001576784">
    <property type="component" value="Unassembled WGS sequence"/>
</dbReference>
<dbReference type="SUPFAM" id="SSF53474">
    <property type="entry name" value="alpha/beta-Hydrolases"/>
    <property type="match status" value="1"/>
</dbReference>
<keyword evidence="3" id="KW-1185">Reference proteome</keyword>
<accession>A0ABV4XIF2</accession>
<keyword evidence="2" id="KW-0378">Hydrolase</keyword>
<evidence type="ECO:0000313" key="3">
    <source>
        <dbReference type="Proteomes" id="UP001576784"/>
    </source>
</evidence>
<dbReference type="GO" id="GO:0016787">
    <property type="term" value="F:hydrolase activity"/>
    <property type="evidence" value="ECO:0007669"/>
    <property type="project" value="UniProtKB-KW"/>
</dbReference>
<name>A0ABV4XIF2_9CYAN</name>
<evidence type="ECO:0000259" key="1">
    <source>
        <dbReference type="Pfam" id="PF12697"/>
    </source>
</evidence>
<dbReference type="RefSeq" id="WP_413261165.1">
    <property type="nucleotide sequence ID" value="NZ_JBHFNR010000007.1"/>
</dbReference>
<dbReference type="InterPro" id="IPR000073">
    <property type="entry name" value="AB_hydrolase_1"/>
</dbReference>
<evidence type="ECO:0000313" key="2">
    <source>
        <dbReference type="EMBL" id="MFB2891490.1"/>
    </source>
</evidence>
<dbReference type="PRINTS" id="PR00412">
    <property type="entry name" value="EPOXHYDRLASE"/>
</dbReference>
<dbReference type="InterPro" id="IPR029058">
    <property type="entry name" value="AB_hydrolase_fold"/>
</dbReference>
<reference evidence="2 3" key="1">
    <citation type="submission" date="2024-09" db="EMBL/GenBank/DDBJ databases">
        <title>Floridaenema gen nov. (Aerosakkonemataceae, Aerosakkonematales ord. nov., Cyanobacteria) from benthic tropical and subtropical fresh waters, with the description of four new species.</title>
        <authorList>
            <person name="Moretto J.A."/>
            <person name="Berthold D.E."/>
            <person name="Lefler F.W."/>
            <person name="Huang I.-S."/>
            <person name="Laughinghouse H. IV."/>
        </authorList>
    </citation>
    <scope>NUCLEOTIDE SEQUENCE [LARGE SCALE GENOMIC DNA]</scope>
    <source>
        <strain evidence="2 3">BLCC-F50</strain>
    </source>
</reference>
<feature type="domain" description="AB hydrolase-1" evidence="1">
    <location>
        <begin position="34"/>
        <end position="286"/>
    </location>
</feature>
<dbReference type="InterPro" id="IPR000639">
    <property type="entry name" value="Epox_hydrolase-like"/>
</dbReference>
<comment type="caution">
    <text evidence="2">The sequence shown here is derived from an EMBL/GenBank/DDBJ whole genome shotgun (WGS) entry which is preliminary data.</text>
</comment>
<sequence>MTSSISRKTATTQTWTWRGFPICYQAQGNYGPAMVLVHGFGASWAHWRQNIPELAQNARVFAIDLIGFGGSAKPAPGKEINYTFETWAQQIGDFCREVVGEPAFLVGNSIGCIVAMQAAVDFPEMVKGVALLNCSLRLLHDRKRATLPWHRRSGAPIVQKILAFRLIGQLFFSQIAKPKVVRKILLQAYKRPEAVTDELVDMLMAPALDPGAVDVFLAFTRYSTGPLPEDLLPILPCSAIILWGTDDPWEPIDLGRELAKFPQVEKFIPLEGLGHCPQDEAPEVVNPILIDWICQKTN</sequence>
<gene>
    <name evidence="2" type="ORF">ACE1CI_00950</name>
</gene>
<dbReference type="EMBL" id="JBHFNR010000007">
    <property type="protein sequence ID" value="MFB2891490.1"/>
    <property type="molecule type" value="Genomic_DNA"/>
</dbReference>
<dbReference type="Gene3D" id="3.40.50.1820">
    <property type="entry name" value="alpha/beta hydrolase"/>
    <property type="match status" value="1"/>
</dbReference>
<organism evidence="2 3">
    <name type="scientific">Floridaenema flaviceps BLCC-F50</name>
    <dbReference type="NCBI Taxonomy" id="3153642"/>
    <lineage>
        <taxon>Bacteria</taxon>
        <taxon>Bacillati</taxon>
        <taxon>Cyanobacteriota</taxon>
        <taxon>Cyanophyceae</taxon>
        <taxon>Oscillatoriophycideae</taxon>
        <taxon>Aerosakkonematales</taxon>
        <taxon>Aerosakkonemataceae</taxon>
        <taxon>Floridanema</taxon>
        <taxon>Floridanema flaviceps</taxon>
    </lineage>
</organism>
<proteinExistence type="predicted"/>
<dbReference type="PANTHER" id="PTHR46438">
    <property type="entry name" value="ALPHA/BETA-HYDROLASES SUPERFAMILY PROTEIN"/>
    <property type="match status" value="1"/>
</dbReference>
<dbReference type="PANTHER" id="PTHR46438:SF12">
    <property type="entry name" value="ALPHA_BETA-HYDROLASES SUPERFAMILY PROTEIN"/>
    <property type="match status" value="1"/>
</dbReference>
<dbReference type="PRINTS" id="PR00111">
    <property type="entry name" value="ABHYDROLASE"/>
</dbReference>
<protein>
    <submittedName>
        <fullName evidence="2">Alpha/beta fold hydrolase</fullName>
    </submittedName>
</protein>
<dbReference type="Pfam" id="PF12697">
    <property type="entry name" value="Abhydrolase_6"/>
    <property type="match status" value="1"/>
</dbReference>